<comment type="caution">
    <text evidence="1">The sequence shown here is derived from an EMBL/GenBank/DDBJ whole genome shotgun (WGS) entry which is preliminary data.</text>
</comment>
<keyword evidence="2" id="KW-1185">Reference proteome</keyword>
<dbReference type="InterPro" id="IPR054184">
    <property type="entry name" value="DUF6890"/>
</dbReference>
<protein>
    <submittedName>
        <fullName evidence="1">Uncharacterized protein</fullName>
    </submittedName>
</protein>
<dbReference type="Pfam" id="PF21830">
    <property type="entry name" value="DUF6890"/>
    <property type="match status" value="1"/>
</dbReference>
<organism evidence="1 2">
    <name type="scientific">Kistimonas scapharcae</name>
    <dbReference type="NCBI Taxonomy" id="1036133"/>
    <lineage>
        <taxon>Bacteria</taxon>
        <taxon>Pseudomonadati</taxon>
        <taxon>Pseudomonadota</taxon>
        <taxon>Gammaproteobacteria</taxon>
        <taxon>Oceanospirillales</taxon>
        <taxon>Endozoicomonadaceae</taxon>
        <taxon>Kistimonas</taxon>
    </lineage>
</organism>
<dbReference type="RefSeq" id="WP_345194777.1">
    <property type="nucleotide sequence ID" value="NZ_BAABFL010000117.1"/>
</dbReference>
<accession>A0ABP8V1S7</accession>
<dbReference type="Proteomes" id="UP001500604">
    <property type="component" value="Unassembled WGS sequence"/>
</dbReference>
<evidence type="ECO:0000313" key="2">
    <source>
        <dbReference type="Proteomes" id="UP001500604"/>
    </source>
</evidence>
<gene>
    <name evidence="1" type="ORF">GCM10023116_12990</name>
</gene>
<reference evidence="2" key="1">
    <citation type="journal article" date="2019" name="Int. J. Syst. Evol. Microbiol.">
        <title>The Global Catalogue of Microorganisms (GCM) 10K type strain sequencing project: providing services to taxonomists for standard genome sequencing and annotation.</title>
        <authorList>
            <consortium name="The Broad Institute Genomics Platform"/>
            <consortium name="The Broad Institute Genome Sequencing Center for Infectious Disease"/>
            <person name="Wu L."/>
            <person name="Ma J."/>
        </authorList>
    </citation>
    <scope>NUCLEOTIDE SEQUENCE [LARGE SCALE GENOMIC DNA]</scope>
    <source>
        <strain evidence="2">JCM 17805</strain>
    </source>
</reference>
<sequence>MVTRLQDDTLGQGIALAHAWFPGRHIDEDAIGEAIWLEKHRSSNLKNLVTEAVCSAFKGR</sequence>
<proteinExistence type="predicted"/>
<name>A0ABP8V1S7_9GAMM</name>
<dbReference type="EMBL" id="BAABFL010000117">
    <property type="protein sequence ID" value="GAA4649025.1"/>
    <property type="molecule type" value="Genomic_DNA"/>
</dbReference>
<evidence type="ECO:0000313" key="1">
    <source>
        <dbReference type="EMBL" id="GAA4649025.1"/>
    </source>
</evidence>